<keyword evidence="4" id="KW-0413">Isomerase</keyword>
<feature type="domain" description="GST N-terminal" evidence="2">
    <location>
        <begin position="1"/>
        <end position="83"/>
    </location>
</feature>
<feature type="domain" description="GST C-terminal" evidence="3">
    <location>
        <begin position="88"/>
        <end position="214"/>
    </location>
</feature>
<dbReference type="Gene3D" id="1.20.1050.10">
    <property type="match status" value="1"/>
</dbReference>
<evidence type="ECO:0000259" key="2">
    <source>
        <dbReference type="PROSITE" id="PS50404"/>
    </source>
</evidence>
<dbReference type="InterPro" id="IPR040079">
    <property type="entry name" value="Glutathione_S-Trfase"/>
</dbReference>
<reference evidence="5" key="1">
    <citation type="journal article" date="2019" name="Int. J. Syst. Evol. Microbiol.">
        <title>The Global Catalogue of Microorganisms (GCM) 10K type strain sequencing project: providing services to taxonomists for standard genome sequencing and annotation.</title>
        <authorList>
            <consortium name="The Broad Institute Genomics Platform"/>
            <consortium name="The Broad Institute Genome Sequencing Center for Infectious Disease"/>
            <person name="Wu L."/>
            <person name="Ma J."/>
        </authorList>
    </citation>
    <scope>NUCLEOTIDE SEQUENCE [LARGE SCALE GENOMIC DNA]</scope>
    <source>
        <strain evidence="5">JCM 18401</strain>
    </source>
</reference>
<dbReference type="SFLD" id="SFLDG00358">
    <property type="entry name" value="Main_(cytGST)"/>
    <property type="match status" value="1"/>
</dbReference>
<protein>
    <submittedName>
        <fullName evidence="4">Maleylacetoacetate isomerase</fullName>
    </submittedName>
</protein>
<dbReference type="InterPro" id="IPR036282">
    <property type="entry name" value="Glutathione-S-Trfase_C_sf"/>
</dbReference>
<dbReference type="SUPFAM" id="SSF47616">
    <property type="entry name" value="GST C-terminal domain-like"/>
    <property type="match status" value="1"/>
</dbReference>
<evidence type="ECO:0000313" key="4">
    <source>
        <dbReference type="EMBL" id="GAA4871920.1"/>
    </source>
</evidence>
<dbReference type="InterPro" id="IPR034330">
    <property type="entry name" value="GST_Zeta_C"/>
</dbReference>
<keyword evidence="5" id="KW-1185">Reference proteome</keyword>
<sequence length="216" mass="24308">MLKLYGYWCSSAAYRVRIACHHKRLAFESKAVNLALDGGEQHLPGYGVLSPAALIPTLVDGDLILNQSLAIIEYLDEAYPDNPLLPDHPTDRAQVRSMAMQIACDCHPLNSQRVMKYLSQKLKQNEAQQRDWYCHWVKRTFDGLEAQLERTAATYCFGDQLTLVDVCVIPEYETAQQCGVDLSQYERLAGIVARCRKLDCFSLAAPQSQPDALQGR</sequence>
<dbReference type="NCBIfam" id="TIGR01262">
    <property type="entry name" value="maiA"/>
    <property type="match status" value="1"/>
</dbReference>
<comment type="similarity">
    <text evidence="1">Belongs to the GST superfamily. Zeta family.</text>
</comment>
<dbReference type="InterPro" id="IPR036249">
    <property type="entry name" value="Thioredoxin-like_sf"/>
</dbReference>
<accession>A0ABP9E840</accession>
<dbReference type="GO" id="GO:0016853">
    <property type="term" value="F:isomerase activity"/>
    <property type="evidence" value="ECO:0007669"/>
    <property type="project" value="UniProtKB-KW"/>
</dbReference>
<evidence type="ECO:0000313" key="5">
    <source>
        <dbReference type="Proteomes" id="UP001499988"/>
    </source>
</evidence>
<dbReference type="PANTHER" id="PTHR42673">
    <property type="entry name" value="MALEYLACETOACETATE ISOMERASE"/>
    <property type="match status" value="1"/>
</dbReference>
<evidence type="ECO:0000259" key="3">
    <source>
        <dbReference type="PROSITE" id="PS50405"/>
    </source>
</evidence>
<dbReference type="Pfam" id="PF13417">
    <property type="entry name" value="GST_N_3"/>
    <property type="match status" value="1"/>
</dbReference>
<gene>
    <name evidence="4" type="primary">maiA_1</name>
    <name evidence="4" type="ORF">GCM10023333_00870</name>
</gene>
<dbReference type="PROSITE" id="PS50405">
    <property type="entry name" value="GST_CTER"/>
    <property type="match status" value="1"/>
</dbReference>
<dbReference type="InterPro" id="IPR010987">
    <property type="entry name" value="Glutathione-S-Trfase_C-like"/>
</dbReference>
<dbReference type="InterPro" id="IPR005955">
    <property type="entry name" value="GST_Zeta"/>
</dbReference>
<dbReference type="SUPFAM" id="SSF52833">
    <property type="entry name" value="Thioredoxin-like"/>
    <property type="match status" value="1"/>
</dbReference>
<evidence type="ECO:0000256" key="1">
    <source>
        <dbReference type="ARBA" id="ARBA00010007"/>
    </source>
</evidence>
<dbReference type="PROSITE" id="PS50404">
    <property type="entry name" value="GST_NTER"/>
    <property type="match status" value="1"/>
</dbReference>
<dbReference type="Gene3D" id="3.40.30.10">
    <property type="entry name" value="Glutaredoxin"/>
    <property type="match status" value="1"/>
</dbReference>
<name>A0ABP9E840_9GAMM</name>
<dbReference type="SFLD" id="SFLDS00019">
    <property type="entry name" value="Glutathione_Transferase_(cytos"/>
    <property type="match status" value="1"/>
</dbReference>
<dbReference type="PANTHER" id="PTHR42673:SF21">
    <property type="entry name" value="GLUTATHIONE S-TRANSFERASE YFCF"/>
    <property type="match status" value="1"/>
</dbReference>
<proteinExistence type="inferred from homology"/>
<organism evidence="4 5">
    <name type="scientific">Ferrimonas pelagia</name>
    <dbReference type="NCBI Taxonomy" id="1177826"/>
    <lineage>
        <taxon>Bacteria</taxon>
        <taxon>Pseudomonadati</taxon>
        <taxon>Pseudomonadota</taxon>
        <taxon>Gammaproteobacteria</taxon>
        <taxon>Alteromonadales</taxon>
        <taxon>Ferrimonadaceae</taxon>
        <taxon>Ferrimonas</taxon>
    </lineage>
</organism>
<dbReference type="CDD" id="cd03191">
    <property type="entry name" value="GST_C_Zeta"/>
    <property type="match status" value="1"/>
</dbReference>
<dbReference type="Proteomes" id="UP001499988">
    <property type="component" value="Unassembled WGS sequence"/>
</dbReference>
<comment type="caution">
    <text evidence="4">The sequence shown here is derived from an EMBL/GenBank/DDBJ whole genome shotgun (WGS) entry which is preliminary data.</text>
</comment>
<dbReference type="EMBL" id="BAABJZ010000003">
    <property type="protein sequence ID" value="GAA4871920.1"/>
    <property type="molecule type" value="Genomic_DNA"/>
</dbReference>
<dbReference type="RefSeq" id="WP_345332154.1">
    <property type="nucleotide sequence ID" value="NZ_BAABJZ010000003.1"/>
</dbReference>
<dbReference type="InterPro" id="IPR004045">
    <property type="entry name" value="Glutathione_S-Trfase_N"/>
</dbReference>